<organism evidence="2 3">
    <name type="scientific">Janthinobacterium psychrotolerans</name>
    <dbReference type="NCBI Taxonomy" id="1747903"/>
    <lineage>
        <taxon>Bacteria</taxon>
        <taxon>Pseudomonadati</taxon>
        <taxon>Pseudomonadota</taxon>
        <taxon>Betaproteobacteria</taxon>
        <taxon>Burkholderiales</taxon>
        <taxon>Oxalobacteraceae</taxon>
        <taxon>Janthinobacterium</taxon>
    </lineage>
</organism>
<feature type="domain" description="ATPase BadF/BadG/BcrA/BcrD type" evidence="1">
    <location>
        <begin position="6"/>
        <end position="258"/>
    </location>
</feature>
<protein>
    <submittedName>
        <fullName evidence="2">Glucosamine kinase</fullName>
        <ecNumber evidence="2">2.7.1.8</ecNumber>
    </submittedName>
</protein>
<dbReference type="OrthoDB" id="9816014at2"/>
<dbReference type="Gene3D" id="3.30.420.40">
    <property type="match status" value="2"/>
</dbReference>
<dbReference type="STRING" id="1747903.ASR47_1009124"/>
<dbReference type="InterPro" id="IPR002731">
    <property type="entry name" value="ATPase_BadF"/>
</dbReference>
<evidence type="ECO:0000313" key="3">
    <source>
        <dbReference type="Proteomes" id="UP000092713"/>
    </source>
</evidence>
<dbReference type="Proteomes" id="UP000092713">
    <property type="component" value="Unassembled WGS sequence"/>
</dbReference>
<dbReference type="InterPro" id="IPR052519">
    <property type="entry name" value="Euk-type_GlcNAc_Kinase"/>
</dbReference>
<dbReference type="EC" id="2.7.1.8" evidence="2"/>
<accession>A0A1A7C2R7</accession>
<dbReference type="PANTHER" id="PTHR43190:SF3">
    <property type="entry name" value="N-ACETYL-D-GLUCOSAMINE KINASE"/>
    <property type="match status" value="1"/>
</dbReference>
<dbReference type="GO" id="GO:0047931">
    <property type="term" value="F:glucosamine kinase activity"/>
    <property type="evidence" value="ECO:0007669"/>
    <property type="project" value="UniProtKB-EC"/>
</dbReference>
<sequence>MIEYIIGVDGGGSGTRVRLAHPDGQELAQGHSGPSGLAHGIAHAWSAVAQAVALAFHEAGLSQPPLRQLAIGLGLAGVHNKQWAASFIEHNPGYALVALESDALTTLLGAHGGQAGAIVAIGTGSVGEVLHADGRRQEVGGWGFPSGDEAGGAWIGMRAVNHAQQAVDGRVPASAFSSAIVDACGGHRDAMQAWLAAATQTTYAQLARVVLEHAASDAVAHGMLMEAGRQVALIASALDPQATLPVALCGGLAAPLRAWLPETLLQRVVPAQGDSAAGALRLVRMTYTQGSQSDE</sequence>
<dbReference type="InterPro" id="IPR043129">
    <property type="entry name" value="ATPase_NBD"/>
</dbReference>
<comment type="caution">
    <text evidence="2">The sequence shown here is derived from an EMBL/GenBank/DDBJ whole genome shotgun (WGS) entry which is preliminary data.</text>
</comment>
<dbReference type="PANTHER" id="PTHR43190">
    <property type="entry name" value="N-ACETYL-D-GLUCOSAMINE KINASE"/>
    <property type="match status" value="1"/>
</dbReference>
<dbReference type="SUPFAM" id="SSF53067">
    <property type="entry name" value="Actin-like ATPase domain"/>
    <property type="match status" value="2"/>
</dbReference>
<proteinExistence type="predicted"/>
<dbReference type="CDD" id="cd24082">
    <property type="entry name" value="ASKHA_NBD_GspK-like"/>
    <property type="match status" value="1"/>
</dbReference>
<keyword evidence="2" id="KW-0418">Kinase</keyword>
<dbReference type="PATRIC" id="fig|1747903.4.peg.2892"/>
<dbReference type="Pfam" id="PF01869">
    <property type="entry name" value="BcrAD_BadFG"/>
    <property type="match status" value="1"/>
</dbReference>
<evidence type="ECO:0000313" key="2">
    <source>
        <dbReference type="EMBL" id="OBV39309.1"/>
    </source>
</evidence>
<gene>
    <name evidence="2" type="ORF">ASR47_1009124</name>
</gene>
<dbReference type="AlphaFoldDB" id="A0A1A7C2R7"/>
<evidence type="ECO:0000259" key="1">
    <source>
        <dbReference type="Pfam" id="PF01869"/>
    </source>
</evidence>
<dbReference type="RefSeq" id="WP_065308072.1">
    <property type="nucleotide sequence ID" value="NZ_LOCQ01000054.1"/>
</dbReference>
<keyword evidence="2" id="KW-0808">Transferase</keyword>
<dbReference type="EMBL" id="LOCQ01000054">
    <property type="protein sequence ID" value="OBV39309.1"/>
    <property type="molecule type" value="Genomic_DNA"/>
</dbReference>
<name>A0A1A7C2R7_9BURK</name>
<keyword evidence="3" id="KW-1185">Reference proteome</keyword>
<reference evidence="2 3" key="1">
    <citation type="submission" date="2016-04" db="EMBL/GenBank/DDBJ databases">
        <title>Draft genome sequence of Janthinobacterium psychrotolerans sp. nov., isolated from freshwater sediments in Denmark.</title>
        <authorList>
            <person name="Gong X."/>
            <person name="Skrivergaard S."/>
            <person name="Korsgaard B.S."/>
            <person name="Schreiber L."/>
            <person name="Marshall I.P."/>
            <person name="Finster K."/>
            <person name="Schramm A."/>
        </authorList>
    </citation>
    <scope>NUCLEOTIDE SEQUENCE [LARGE SCALE GENOMIC DNA]</scope>
    <source>
        <strain evidence="2 3">S3-2</strain>
    </source>
</reference>